<dbReference type="GO" id="GO:0008009">
    <property type="term" value="F:chemokine activity"/>
    <property type="evidence" value="ECO:0007669"/>
    <property type="project" value="InterPro"/>
</dbReference>
<keyword evidence="2" id="KW-0812">Transmembrane</keyword>
<name>A0AAV2KVT3_KNICA</name>
<feature type="domain" description="Chemokine interleukin-8-like" evidence="3">
    <location>
        <begin position="55"/>
        <end position="108"/>
    </location>
</feature>
<dbReference type="Gene3D" id="2.40.50.40">
    <property type="match status" value="1"/>
</dbReference>
<reference evidence="4 5" key="1">
    <citation type="submission" date="2024-04" db="EMBL/GenBank/DDBJ databases">
        <authorList>
            <person name="Waldvogel A.-M."/>
            <person name="Schoenle A."/>
        </authorList>
    </citation>
    <scope>NUCLEOTIDE SEQUENCE [LARGE SCALE GENOMIC DNA]</scope>
</reference>
<dbReference type="AlphaFoldDB" id="A0AAV2KVT3"/>
<proteinExistence type="predicted"/>
<dbReference type="EMBL" id="OZ035824">
    <property type="protein sequence ID" value="CAL1593714.1"/>
    <property type="molecule type" value="Genomic_DNA"/>
</dbReference>
<dbReference type="InterPro" id="IPR001811">
    <property type="entry name" value="Chemokine_IL8-like_dom"/>
</dbReference>
<dbReference type="Pfam" id="PF00048">
    <property type="entry name" value="IL8"/>
    <property type="match status" value="1"/>
</dbReference>
<dbReference type="GO" id="GO:0006955">
    <property type="term" value="P:immune response"/>
    <property type="evidence" value="ECO:0007669"/>
    <property type="project" value="InterPro"/>
</dbReference>
<dbReference type="GO" id="GO:0005615">
    <property type="term" value="C:extracellular space"/>
    <property type="evidence" value="ECO:0007669"/>
    <property type="project" value="UniProtKB-KW"/>
</dbReference>
<organism evidence="4 5">
    <name type="scientific">Knipowitschia caucasica</name>
    <name type="common">Caucasian dwarf goby</name>
    <name type="synonym">Pomatoschistus caucasicus</name>
    <dbReference type="NCBI Taxonomy" id="637954"/>
    <lineage>
        <taxon>Eukaryota</taxon>
        <taxon>Metazoa</taxon>
        <taxon>Chordata</taxon>
        <taxon>Craniata</taxon>
        <taxon>Vertebrata</taxon>
        <taxon>Euteleostomi</taxon>
        <taxon>Actinopterygii</taxon>
        <taxon>Neopterygii</taxon>
        <taxon>Teleostei</taxon>
        <taxon>Neoteleostei</taxon>
        <taxon>Acanthomorphata</taxon>
        <taxon>Gobiaria</taxon>
        <taxon>Gobiiformes</taxon>
        <taxon>Gobioidei</taxon>
        <taxon>Gobiidae</taxon>
        <taxon>Gobiinae</taxon>
        <taxon>Knipowitschia</taxon>
    </lineage>
</organism>
<keyword evidence="1" id="KW-0202">Cytokine</keyword>
<sequence length="158" mass="17787">MCDSLCSVLWGQTLCNLAVGLRTRKSDFNMKIQVVLLLLLLSCLSLSMAQGSYGNCCLKYVRKMKSNVRRSVVDYRMQETDGDCNMRAVLLLMKRKGGKIRPVCANPYDNCDIKSRKPLSESIYHTSPTCGLDYCRPDLEFPSAATECKSVLLPCCYF</sequence>
<evidence type="ECO:0000313" key="4">
    <source>
        <dbReference type="EMBL" id="CAL1593714.1"/>
    </source>
</evidence>
<keyword evidence="2" id="KW-1133">Transmembrane helix</keyword>
<evidence type="ECO:0000256" key="1">
    <source>
        <dbReference type="ARBA" id="ARBA00022514"/>
    </source>
</evidence>
<keyword evidence="2" id="KW-0472">Membrane</keyword>
<gene>
    <name evidence="4" type="ORF">KC01_LOCUS22758</name>
</gene>
<dbReference type="InterPro" id="IPR036048">
    <property type="entry name" value="Interleukin_8-like_sf"/>
</dbReference>
<evidence type="ECO:0000259" key="3">
    <source>
        <dbReference type="Pfam" id="PF00048"/>
    </source>
</evidence>
<feature type="transmembrane region" description="Helical" evidence="2">
    <location>
        <begin position="36"/>
        <end position="61"/>
    </location>
</feature>
<protein>
    <recommendedName>
        <fullName evidence="3">Chemokine interleukin-8-like domain-containing protein</fullName>
    </recommendedName>
</protein>
<keyword evidence="5" id="KW-1185">Reference proteome</keyword>
<evidence type="ECO:0000256" key="2">
    <source>
        <dbReference type="SAM" id="Phobius"/>
    </source>
</evidence>
<evidence type="ECO:0000313" key="5">
    <source>
        <dbReference type="Proteomes" id="UP001497482"/>
    </source>
</evidence>
<dbReference type="Proteomes" id="UP001497482">
    <property type="component" value="Chromosome 2"/>
</dbReference>
<dbReference type="SUPFAM" id="SSF54117">
    <property type="entry name" value="Interleukin 8-like chemokines"/>
    <property type="match status" value="1"/>
</dbReference>
<accession>A0AAV2KVT3</accession>